<feature type="compositionally biased region" description="Polar residues" evidence="1">
    <location>
        <begin position="1930"/>
        <end position="1961"/>
    </location>
</feature>
<feature type="compositionally biased region" description="Acidic residues" evidence="1">
    <location>
        <begin position="1332"/>
        <end position="1344"/>
    </location>
</feature>
<feature type="region of interest" description="Disordered" evidence="1">
    <location>
        <begin position="312"/>
        <end position="476"/>
    </location>
</feature>
<feature type="compositionally biased region" description="Polar residues" evidence="1">
    <location>
        <begin position="879"/>
        <end position="889"/>
    </location>
</feature>
<reference evidence="2 3" key="1">
    <citation type="journal article" date="2008" name="Nature">
        <title>Genome analysis of the platypus reveals unique signatures of evolution.</title>
        <authorList>
            <person name="Warren W.C."/>
            <person name="Hillier L.W."/>
            <person name="Marshall Graves J.A."/>
            <person name="Birney E."/>
            <person name="Ponting C.P."/>
            <person name="Grutzner F."/>
            <person name="Belov K."/>
            <person name="Miller W."/>
            <person name="Clarke L."/>
            <person name="Chinwalla A.T."/>
            <person name="Yang S.P."/>
            <person name="Heger A."/>
            <person name="Locke D.P."/>
            <person name="Miethke P."/>
            <person name="Waters P.D."/>
            <person name="Veyrunes F."/>
            <person name="Fulton L."/>
            <person name="Fulton B."/>
            <person name="Graves T."/>
            <person name="Wallis J."/>
            <person name="Puente X.S."/>
            <person name="Lopez-Otin C."/>
            <person name="Ordonez G.R."/>
            <person name="Eichler E.E."/>
            <person name="Chen L."/>
            <person name="Cheng Z."/>
            <person name="Deakin J.E."/>
            <person name="Alsop A."/>
            <person name="Thompson K."/>
            <person name="Kirby P."/>
            <person name="Papenfuss A.T."/>
            <person name="Wakefield M.J."/>
            <person name="Olender T."/>
            <person name="Lancet D."/>
            <person name="Huttley G.A."/>
            <person name="Smit A.F."/>
            <person name="Pask A."/>
            <person name="Temple-Smith P."/>
            <person name="Batzer M.A."/>
            <person name="Walker J.A."/>
            <person name="Konkel M.K."/>
            <person name="Harris R.S."/>
            <person name="Whittington C.M."/>
            <person name="Wong E.S."/>
            <person name="Gemmell N.J."/>
            <person name="Buschiazzo E."/>
            <person name="Vargas Jentzsch I.M."/>
            <person name="Merkel A."/>
            <person name="Schmitz J."/>
            <person name="Zemann A."/>
            <person name="Churakov G."/>
            <person name="Kriegs J.O."/>
            <person name="Brosius J."/>
            <person name="Murchison E.P."/>
            <person name="Sachidanandam R."/>
            <person name="Smith C."/>
            <person name="Hannon G.J."/>
            <person name="Tsend-Ayush E."/>
            <person name="McMillan D."/>
            <person name="Attenborough R."/>
            <person name="Rens W."/>
            <person name="Ferguson-Smith M."/>
            <person name="Lefevre C.M."/>
            <person name="Sharp J.A."/>
            <person name="Nicholas K.R."/>
            <person name="Ray D.A."/>
            <person name="Kube M."/>
            <person name="Reinhardt R."/>
            <person name="Pringle T.H."/>
            <person name="Taylor J."/>
            <person name="Jones R.C."/>
            <person name="Nixon B."/>
            <person name="Dacheux J.L."/>
            <person name="Niwa H."/>
            <person name="Sekita Y."/>
            <person name="Huang X."/>
            <person name="Stark A."/>
            <person name="Kheradpour P."/>
            <person name="Kellis M."/>
            <person name="Flicek P."/>
            <person name="Chen Y."/>
            <person name="Webber C."/>
            <person name="Hardison R."/>
            <person name="Nelson J."/>
            <person name="Hallsworth-Pepin K."/>
            <person name="Delehaunty K."/>
            <person name="Markovic C."/>
            <person name="Minx P."/>
            <person name="Feng Y."/>
            <person name="Kremitzki C."/>
            <person name="Mitreva M."/>
            <person name="Glasscock J."/>
            <person name="Wylie T."/>
            <person name="Wohldmann P."/>
            <person name="Thiru P."/>
            <person name="Nhan M.N."/>
            <person name="Pohl C.S."/>
            <person name="Smith S.M."/>
            <person name="Hou S."/>
            <person name="Nefedov M."/>
            <person name="de Jong P.J."/>
            <person name="Renfree M.B."/>
            <person name="Mardis E.R."/>
            <person name="Wilson R.K."/>
        </authorList>
    </citation>
    <scope>NUCLEOTIDE SEQUENCE [LARGE SCALE GENOMIC DNA]</scope>
    <source>
        <strain evidence="2 3">Glennie</strain>
    </source>
</reference>
<accession>K7ED71</accession>
<feature type="region of interest" description="Disordered" evidence="1">
    <location>
        <begin position="1899"/>
        <end position="2127"/>
    </location>
</feature>
<proteinExistence type="predicted"/>
<reference evidence="2" key="2">
    <citation type="submission" date="2025-08" db="UniProtKB">
        <authorList>
            <consortium name="Ensembl"/>
        </authorList>
    </citation>
    <scope>IDENTIFICATION</scope>
    <source>
        <strain evidence="2">Glennie</strain>
    </source>
</reference>
<feature type="region of interest" description="Disordered" evidence="1">
    <location>
        <begin position="1515"/>
        <end position="1571"/>
    </location>
</feature>
<feature type="compositionally biased region" description="Polar residues" evidence="1">
    <location>
        <begin position="1647"/>
        <end position="1657"/>
    </location>
</feature>
<feature type="compositionally biased region" description="Basic and acidic residues" evidence="1">
    <location>
        <begin position="1004"/>
        <end position="1032"/>
    </location>
</feature>
<dbReference type="HOGENOM" id="CLU_549295_0_0_1"/>
<dbReference type="PANTHER" id="PTHR22929:SF0">
    <property type="entry name" value="TRANSCRIPTION FACTOR TFIIIB COMPONENT B'' HOMOLOG"/>
    <property type="match status" value="1"/>
</dbReference>
<feature type="compositionally biased region" description="Basic and acidic residues" evidence="1">
    <location>
        <begin position="750"/>
        <end position="764"/>
    </location>
</feature>
<dbReference type="GO" id="GO:0001156">
    <property type="term" value="F:TFIIIC-class transcription factor complex binding"/>
    <property type="evidence" value="ECO:0000318"/>
    <property type="project" value="GO_Central"/>
</dbReference>
<feature type="compositionally biased region" description="Basic and acidic residues" evidence="1">
    <location>
        <begin position="891"/>
        <end position="901"/>
    </location>
</feature>
<sequence>MENLSVETCGPSDRSTEEKTTKKKKCHPIEPVLSGSEVPDEQVALEEQVSSTDVPLSEEVENETNLASSTSSQDRSVPSVTAESAEPDTSCLPPSKPLAKILEKTESSDSGERPQDTETQGPENEKTEGHKPAVRGRLQRPKPNLSRAIGKKARPPQDKAEAENQISFPAPPGDTDKCLLEKNETSTPGSTEKEISERESKDDPSGSNTSEIPGENTPEREDKEVETKSQKTENVASDKQGATGSPQKVTSSGEKALEKMDVPLLDVEDGKNVPAGLAAGVEKNADELGTAGEEATKEHDIVPETEAAIIQENRRADSEEEKKLDAVKPAPIGRSRFQRPKPNLGRAIGRKEVESKIKAKTLGLEHNASLPSSPKPSSEKEEEILSGSQTSEKVCSAVPVKISSSQEKSESLTKLPTPEASVECGGHLEQSSSPAQTSLEEDPVQPLSSRVKSSSQEGKRPGAVQPARLLRGRMQRLKPNVERAVSRLKVPVIQEKTGTEEEEKIIQPENQSTILPTPDTALQIEEEPPSKNTDCQIRPEAEKEVLCPLTIQSDSELKASKTISNCEEVPSQKEDFSKETVLGEPSQKSPSVQEGNKLSRLKPTLPARSRFPRPKPKIGRASGHKESSIPEKTLTEEMSVIETTEITLKPHEEECISGPSIGSKPSCEVPSSLGAFLETVTASSEKDPGVQTRTKSLEEPVGSEGCEEIKGTQSEDVLEKASDASKSPNSKSLPLKETQAITQPTALEDDWFKRPNPDFRKGAEEMVPSETGEHGLGEKVEIEEPEKNLTQKADEPEDALTSIADATKCSLKTLGTDETNLEKIQSCETKKEALPQDNQQNVFDVVAGSNIPNNSQEDSKIGALHPASQARGQLLCPQPSVQTPGQTGATIDKDGVAEKPEQGGATPQKDESDHFPPTLPESRCESKAGSSAISVHKVCESENQKAVEGSLQLGSISNEVANEDSKEVSNEIIQEECKPDAGKPAQMKRRRLQKVKPNVRVACRKKEEPEAEKNAVETGEKEVRKPEEKKPEEQEDPDTQLSLKEKTELLTSLGVSVRKDHISSGEAFSPPKEPHSSDKLIELTGQEHQEGPSLPQVVEERLSKRPLRKNSRLILQEESQKGVSRPAPLLRGRLQRPKPNLQRATPRNRAPSMEILGEAGTSGGVQGPGGSSLGKPDFGPAHSGNQMDLASTSQAVKEVSPAHSVEIMFRKRNRPGNTPLSPGRSAVCADQPALKGESLAFPPGEKATWKRIRYIQHPKEPPGLKTALGQRAATPSASECESDRREKRRPRPKAKPNVTKRRGAKRPRGKASGKETRSSRAVLVTLRASQEQGEDEADDTESDYESERYHLSPEEVNQAPVFVPIGLRSPNPVPAQVEETMEELEISVNIPDAPPEVDVECQPLIRDASSVKAMEDQNWNLPSPKTTAHDDSVEETGFSDGCTEAAMALLTIGDRVFQSQMSTEGILQILPEYNLENVSYTSNSHENVAQIVVPRHEALSPPSSDPALLALESNRNSAKEQQETEEELDLAEKEEGNATSSSCASSSTTFSKLKPNLNRPPETNSLVPQKVPSLIVTLGPSVESPSEPEGNASKGTGLQEVDLRLSGEPESRVQPNLANLPSLGIHHDAEEDNQVERTGNEEKECQGLQTPGTSPKARSQPHDPDASTNQSPSKEQPRGSQKDGHDLFEVQLTQGSCKGDVDYSSIHTTHPYHLCVVEGASGSLGSLPTGNVELATVLHKMQENVSEAHQQNVISADETTVNLIAGEHSYEENGEQTFILTLVEIPTDFSDAGASLPLASSSLLPVPILVNPVNSKVEGIMAKQRDEFPVASASEEVTDLARDGGNCIPEQCAKSPTDLSLTPKKRLASSLNEVNCISPAKKTLAASADDCLESRPEVLSTDLKDVPDPAPDIHLLPPEGDACGKPKTPQLETSPTSGSVRVPTGSPQAQDEQPASLQTLETGPLASASHRDRDQNVPQLPQEGRVPCNEEGTIHKAEKMERTPSSSKAPLSRRGRKPLGFLSLICKKSNSESEESTFVTSQRLIKPRIPVARRMIKRNASSNEDKKENEEAEPLPSTSTAPDAASEDAGSSVAQVPRGQASEDEGSRSDKELENEEGPTRISEYFFSDIFMEVDDAE</sequence>
<feature type="compositionally biased region" description="Polar residues" evidence="1">
    <location>
        <begin position="586"/>
        <end position="596"/>
    </location>
</feature>
<dbReference type="GO" id="GO:0070898">
    <property type="term" value="P:RNA polymerase III preinitiation complex assembly"/>
    <property type="evidence" value="ECO:0000318"/>
    <property type="project" value="GO_Central"/>
</dbReference>
<feature type="compositionally biased region" description="Basic and acidic residues" evidence="1">
    <location>
        <begin position="174"/>
        <end position="184"/>
    </location>
</feature>
<dbReference type="OMA" id="KNDISPR"/>
<reference evidence="2" key="3">
    <citation type="submission" date="2025-09" db="UniProtKB">
        <authorList>
            <consortium name="Ensembl"/>
        </authorList>
    </citation>
    <scope>IDENTIFICATION</scope>
    <source>
        <strain evidence="2">Glennie</strain>
    </source>
</reference>
<feature type="region of interest" description="Disordered" evidence="1">
    <location>
        <begin position="847"/>
        <end position="1355"/>
    </location>
</feature>
<dbReference type="eggNOG" id="KOG2009">
    <property type="taxonomic scope" value="Eukaryota"/>
</dbReference>
<feature type="region of interest" description="Disordered" evidence="1">
    <location>
        <begin position="679"/>
        <end position="797"/>
    </location>
</feature>
<feature type="compositionally biased region" description="Polar residues" evidence="1">
    <location>
        <begin position="63"/>
        <end position="82"/>
    </location>
</feature>
<feature type="compositionally biased region" description="Gly residues" evidence="1">
    <location>
        <begin position="1160"/>
        <end position="1172"/>
    </location>
</feature>
<feature type="region of interest" description="Disordered" evidence="1">
    <location>
        <begin position="496"/>
        <end position="516"/>
    </location>
</feature>
<organism evidence="2 3">
    <name type="scientific">Ornithorhynchus anatinus</name>
    <name type="common">Duckbill platypus</name>
    <dbReference type="NCBI Taxonomy" id="9258"/>
    <lineage>
        <taxon>Eukaryota</taxon>
        <taxon>Metazoa</taxon>
        <taxon>Chordata</taxon>
        <taxon>Craniata</taxon>
        <taxon>Vertebrata</taxon>
        <taxon>Euteleostomi</taxon>
        <taxon>Mammalia</taxon>
        <taxon>Monotremata</taxon>
        <taxon>Ornithorhynchidae</taxon>
        <taxon>Ornithorhynchus</taxon>
    </lineage>
</organism>
<name>K7ED71_ORNAN</name>
<evidence type="ECO:0008006" key="4">
    <source>
        <dbReference type="Google" id="ProtNLM"/>
    </source>
</evidence>
<dbReference type="GeneTree" id="ENSGT00390000012762"/>
<feature type="compositionally biased region" description="Basic and acidic residues" evidence="1">
    <location>
        <begin position="1072"/>
        <end position="1090"/>
    </location>
</feature>
<feature type="compositionally biased region" description="Polar residues" evidence="1">
    <location>
        <begin position="232"/>
        <end position="253"/>
    </location>
</feature>
<feature type="compositionally biased region" description="Polar residues" evidence="1">
    <location>
        <begin position="429"/>
        <end position="438"/>
    </location>
</feature>
<feature type="region of interest" description="Disordered" evidence="1">
    <location>
        <begin position="1"/>
        <end position="257"/>
    </location>
</feature>
<feature type="compositionally biased region" description="Basic and acidic residues" evidence="1">
    <location>
        <begin position="1633"/>
        <end position="1645"/>
    </location>
</feature>
<feature type="region of interest" description="Disordered" evidence="1">
    <location>
        <begin position="557"/>
        <end position="638"/>
    </location>
</feature>
<feature type="compositionally biased region" description="Low complexity" evidence="1">
    <location>
        <begin position="725"/>
        <end position="736"/>
    </location>
</feature>
<dbReference type="Bgee" id="ENSOANG00000032300">
    <property type="expression patterns" value="Expressed in fibroblast and 8 other cell types or tissues"/>
</dbReference>
<feature type="compositionally biased region" description="Basic and acidic residues" evidence="1">
    <location>
        <begin position="312"/>
        <end position="326"/>
    </location>
</feature>
<feature type="compositionally biased region" description="Polar residues" evidence="1">
    <location>
        <begin position="446"/>
        <end position="456"/>
    </location>
</feature>
<feature type="compositionally biased region" description="Basic residues" evidence="1">
    <location>
        <begin position="1286"/>
        <end position="1311"/>
    </location>
</feature>
<dbReference type="FunCoup" id="K7ED71">
    <property type="interactions" value="1490"/>
</dbReference>
<dbReference type="GO" id="GO:0000126">
    <property type="term" value="C:transcription factor TFIIIB complex"/>
    <property type="evidence" value="ECO:0000318"/>
    <property type="project" value="GO_Central"/>
</dbReference>
<feature type="compositionally biased region" description="Basic and acidic residues" evidence="1">
    <location>
        <begin position="101"/>
        <end position="116"/>
    </location>
</feature>
<feature type="compositionally biased region" description="Low complexity" evidence="1">
    <location>
        <begin position="1539"/>
        <end position="1551"/>
    </location>
</feature>
<feature type="compositionally biased region" description="Polar residues" evidence="1">
    <location>
        <begin position="1183"/>
        <end position="1195"/>
    </location>
</feature>
<feature type="compositionally biased region" description="Basic and acidic residues" evidence="1">
    <location>
        <begin position="217"/>
        <end position="231"/>
    </location>
</feature>
<feature type="compositionally biased region" description="Basic and acidic residues" evidence="1">
    <location>
        <begin position="771"/>
        <end position="794"/>
    </location>
</feature>
<evidence type="ECO:0000313" key="2">
    <source>
        <dbReference type="Ensembl" id="ENSOANP00000031478.2"/>
    </source>
</evidence>
<evidence type="ECO:0000256" key="1">
    <source>
        <dbReference type="SAM" id="MobiDB-lite"/>
    </source>
</evidence>
<evidence type="ECO:0000313" key="3">
    <source>
        <dbReference type="Proteomes" id="UP000002279"/>
    </source>
</evidence>
<feature type="compositionally biased region" description="Basic and acidic residues" evidence="1">
    <location>
        <begin position="191"/>
        <end position="204"/>
    </location>
</feature>
<dbReference type="STRING" id="9258.ENSOANP00000031478"/>
<feature type="region of interest" description="Disordered" evidence="1">
    <location>
        <begin position="1418"/>
        <end position="1437"/>
    </location>
</feature>
<feature type="compositionally biased region" description="Basic and acidic residues" evidence="1">
    <location>
        <begin position="623"/>
        <end position="635"/>
    </location>
</feature>
<keyword evidence="3" id="KW-1185">Reference proteome</keyword>
<dbReference type="Ensembl" id="ENSOANT00000040725.2">
    <property type="protein sequence ID" value="ENSOANP00000031478.2"/>
    <property type="gene ID" value="ENSOANG00000032300.2"/>
</dbReference>
<feature type="region of interest" description="Disordered" evidence="1">
    <location>
        <begin position="1606"/>
        <end position="1625"/>
    </location>
</feature>
<feature type="compositionally biased region" description="Basic and acidic residues" evidence="1">
    <location>
        <begin position="1992"/>
        <end position="2002"/>
    </location>
</feature>
<dbReference type="InParanoid" id="K7ED71"/>
<feature type="region of interest" description="Disordered" evidence="1">
    <location>
        <begin position="1633"/>
        <end position="1683"/>
    </location>
</feature>
<gene>
    <name evidence="2" type="primary">BDP1</name>
</gene>
<dbReference type="PANTHER" id="PTHR22929">
    <property type="entry name" value="RNA POLYMERASE III TRANSCRIPTION INITIATION FACTOR B"/>
    <property type="match status" value="1"/>
</dbReference>
<feature type="compositionally biased region" description="Basic and acidic residues" evidence="1">
    <location>
        <begin position="963"/>
        <end position="981"/>
    </location>
</feature>
<protein>
    <recommendedName>
        <fullName evidence="4">B double prime 1, subunit of RNA polymerase III transcription initiation factor IIIB</fullName>
    </recommendedName>
</protein>
<dbReference type="Proteomes" id="UP000002279">
    <property type="component" value="Chromosome 1"/>
</dbReference>